<dbReference type="PANTHER" id="PTHR45754:SF3">
    <property type="entry name" value="METHYLENETETRAHYDROFOLATE REDUCTASE (NADPH)"/>
    <property type="match status" value="1"/>
</dbReference>
<evidence type="ECO:0000256" key="3">
    <source>
        <dbReference type="ARBA" id="ARBA00006743"/>
    </source>
</evidence>
<protein>
    <recommendedName>
        <fullName evidence="8">Methylenetetrahydrofolate reductase</fullName>
    </recommendedName>
</protein>
<dbReference type="Gene3D" id="3.20.20.220">
    <property type="match status" value="1"/>
</dbReference>
<dbReference type="RefSeq" id="WP_345710474.1">
    <property type="nucleotide sequence ID" value="NZ_BAABIL010000018.1"/>
</dbReference>
<dbReference type="SUPFAM" id="SSF51730">
    <property type="entry name" value="FAD-linked oxidoreductase"/>
    <property type="match status" value="1"/>
</dbReference>
<evidence type="ECO:0000313" key="10">
    <source>
        <dbReference type="Proteomes" id="UP001501195"/>
    </source>
</evidence>
<reference evidence="10" key="1">
    <citation type="journal article" date="2019" name="Int. J. Syst. Evol. Microbiol.">
        <title>The Global Catalogue of Microorganisms (GCM) 10K type strain sequencing project: providing services to taxonomists for standard genome sequencing and annotation.</title>
        <authorList>
            <consortium name="The Broad Institute Genomics Platform"/>
            <consortium name="The Broad Institute Genome Sequencing Center for Infectious Disease"/>
            <person name="Wu L."/>
            <person name="Ma J."/>
        </authorList>
    </citation>
    <scope>NUCLEOTIDE SEQUENCE [LARGE SCALE GENOMIC DNA]</scope>
    <source>
        <strain evidence="10">JCM 18126</strain>
    </source>
</reference>
<evidence type="ECO:0000256" key="4">
    <source>
        <dbReference type="ARBA" id="ARBA00022630"/>
    </source>
</evidence>
<comment type="catalytic activity">
    <reaction evidence="7">
        <text>(6S)-5-methyl-5,6,7,8-tetrahydrofolate + NAD(+) = (6R)-5,10-methylene-5,6,7,8-tetrahydrofolate + NADH + H(+)</text>
        <dbReference type="Rhea" id="RHEA:19821"/>
        <dbReference type="ChEBI" id="CHEBI:15378"/>
        <dbReference type="ChEBI" id="CHEBI:15636"/>
        <dbReference type="ChEBI" id="CHEBI:18608"/>
        <dbReference type="ChEBI" id="CHEBI:57540"/>
        <dbReference type="ChEBI" id="CHEBI:57945"/>
        <dbReference type="EC" id="1.5.1.54"/>
    </reaction>
    <physiologicalReaction direction="right-to-left" evidence="7">
        <dbReference type="Rhea" id="RHEA:19823"/>
    </physiologicalReaction>
</comment>
<dbReference type="InterPro" id="IPR003171">
    <property type="entry name" value="Mehydrof_redctse-like"/>
</dbReference>
<evidence type="ECO:0000256" key="7">
    <source>
        <dbReference type="ARBA" id="ARBA00048628"/>
    </source>
</evidence>
<evidence type="ECO:0000256" key="5">
    <source>
        <dbReference type="ARBA" id="ARBA00022827"/>
    </source>
</evidence>
<comment type="cofactor">
    <cofactor evidence="1 8">
        <name>FAD</name>
        <dbReference type="ChEBI" id="CHEBI:57692"/>
    </cofactor>
</comment>
<comment type="pathway">
    <text evidence="2 8">One-carbon metabolism; tetrahydrofolate interconversion.</text>
</comment>
<name>A0ABP9H6N8_9ACTN</name>
<dbReference type="PANTHER" id="PTHR45754">
    <property type="entry name" value="METHYLENETETRAHYDROFOLATE REDUCTASE"/>
    <property type="match status" value="1"/>
</dbReference>
<keyword evidence="5 8" id="KW-0274">FAD</keyword>
<gene>
    <name evidence="9" type="ORF">GCM10023225_02380</name>
</gene>
<evidence type="ECO:0000256" key="6">
    <source>
        <dbReference type="ARBA" id="ARBA00023002"/>
    </source>
</evidence>
<evidence type="ECO:0000256" key="1">
    <source>
        <dbReference type="ARBA" id="ARBA00001974"/>
    </source>
</evidence>
<sequence>MSVARLVSDPARPTISFELYPPRSPAAAEQLLRTVDALAGCGPDFFSVTYGASGSTRSTSRDLVRHVLTSTPVPVVAHLTCVGASRAEVIGTVRDYLDVGVRSFLALRGDPPAGQPDWQPHPDGVARACDLVELLQVVDRCHRATSPDRPVDEGPLSIAVAAFPAAPPVQRGAGDVEVLLAKQRAGADFAITQVFYEAHDYTRHVAAARAAGVTIPLLPGIIPMTDPGRLLRLQGLTGVAVPRALLARLEAAAEHGPAAVHAEGIRAGAVLARRVLDAGAPGLHVYTFNTHHAALDLLEGAHLGGGAVPAPDLASGPWVTASHSTTLRQAQH</sequence>
<dbReference type="EMBL" id="BAABIL010000018">
    <property type="protein sequence ID" value="GAA4962340.1"/>
    <property type="molecule type" value="Genomic_DNA"/>
</dbReference>
<dbReference type="Pfam" id="PF02219">
    <property type="entry name" value="MTHFR"/>
    <property type="match status" value="1"/>
</dbReference>
<organism evidence="9 10">
    <name type="scientific">Kineococcus glutinatus</name>
    <dbReference type="NCBI Taxonomy" id="1070872"/>
    <lineage>
        <taxon>Bacteria</taxon>
        <taxon>Bacillati</taxon>
        <taxon>Actinomycetota</taxon>
        <taxon>Actinomycetes</taxon>
        <taxon>Kineosporiales</taxon>
        <taxon>Kineosporiaceae</taxon>
        <taxon>Kineococcus</taxon>
    </lineage>
</organism>
<comment type="similarity">
    <text evidence="3 8">Belongs to the methylenetetrahydrofolate reductase family.</text>
</comment>
<dbReference type="InterPro" id="IPR029041">
    <property type="entry name" value="FAD-linked_oxidoreductase-like"/>
</dbReference>
<keyword evidence="10" id="KW-1185">Reference proteome</keyword>
<evidence type="ECO:0000313" key="9">
    <source>
        <dbReference type="EMBL" id="GAA4962340.1"/>
    </source>
</evidence>
<evidence type="ECO:0000256" key="2">
    <source>
        <dbReference type="ARBA" id="ARBA00004777"/>
    </source>
</evidence>
<dbReference type="CDD" id="cd00537">
    <property type="entry name" value="MTHFR"/>
    <property type="match status" value="1"/>
</dbReference>
<dbReference type="Proteomes" id="UP001501195">
    <property type="component" value="Unassembled WGS sequence"/>
</dbReference>
<keyword evidence="6 8" id="KW-0560">Oxidoreductase</keyword>
<evidence type="ECO:0000256" key="8">
    <source>
        <dbReference type="RuleBase" id="RU003862"/>
    </source>
</evidence>
<comment type="caution">
    <text evidence="9">The sequence shown here is derived from an EMBL/GenBank/DDBJ whole genome shotgun (WGS) entry which is preliminary data.</text>
</comment>
<proteinExistence type="inferred from homology"/>
<accession>A0ABP9H6N8</accession>
<keyword evidence="4 8" id="KW-0285">Flavoprotein</keyword>